<dbReference type="InterPro" id="IPR000014">
    <property type="entry name" value="PAS"/>
</dbReference>
<dbReference type="InterPro" id="IPR036890">
    <property type="entry name" value="HATPase_C_sf"/>
</dbReference>
<dbReference type="FunFam" id="1.10.287.130:FF:000004">
    <property type="entry name" value="Ethylene receptor 1"/>
    <property type="match status" value="1"/>
</dbReference>
<accession>A0A6H1TW22</accession>
<dbReference type="GO" id="GO:0009927">
    <property type="term" value="F:histidine phosphotransfer kinase activity"/>
    <property type="evidence" value="ECO:0007669"/>
    <property type="project" value="TreeGrafter"/>
</dbReference>
<evidence type="ECO:0000256" key="1">
    <source>
        <dbReference type="ARBA" id="ARBA00000085"/>
    </source>
</evidence>
<evidence type="ECO:0000313" key="22">
    <source>
        <dbReference type="Proteomes" id="UP000500857"/>
    </source>
</evidence>
<dbReference type="InterPro" id="IPR005467">
    <property type="entry name" value="His_kinase_dom"/>
</dbReference>
<dbReference type="EMBL" id="CP051167">
    <property type="protein sequence ID" value="QIZ69519.1"/>
    <property type="molecule type" value="Genomic_DNA"/>
</dbReference>
<protein>
    <recommendedName>
        <fullName evidence="14">Circadian input-output histidine kinase CikA</fullName>
        <ecNumber evidence="4">2.7.13.3</ecNumber>
    </recommendedName>
</protein>
<dbReference type="PROSITE" id="PS50109">
    <property type="entry name" value="HIS_KIN"/>
    <property type="match status" value="1"/>
</dbReference>
<dbReference type="InterPro" id="IPR016132">
    <property type="entry name" value="Phyto_chromo_attachment"/>
</dbReference>
<dbReference type="PROSITE" id="PS50112">
    <property type="entry name" value="PAS"/>
    <property type="match status" value="1"/>
</dbReference>
<dbReference type="FunFam" id="3.30.565.10:FF:000010">
    <property type="entry name" value="Sensor histidine kinase RcsC"/>
    <property type="match status" value="1"/>
</dbReference>
<dbReference type="NCBIfam" id="TIGR00229">
    <property type="entry name" value="sensory_box"/>
    <property type="match status" value="1"/>
</dbReference>
<evidence type="ECO:0000259" key="17">
    <source>
        <dbReference type="PROSITE" id="PS50109"/>
    </source>
</evidence>
<dbReference type="SUPFAM" id="SSF55781">
    <property type="entry name" value="GAF domain-like"/>
    <property type="match status" value="1"/>
</dbReference>
<dbReference type="CDD" id="cd16922">
    <property type="entry name" value="HATPase_EvgS-ArcB-TorS-like"/>
    <property type="match status" value="1"/>
</dbReference>
<evidence type="ECO:0000256" key="11">
    <source>
        <dbReference type="ARBA" id="ARBA00022989"/>
    </source>
</evidence>
<dbReference type="EC" id="2.7.13.3" evidence="4"/>
<dbReference type="RefSeq" id="WP_168567676.1">
    <property type="nucleotide sequence ID" value="NZ_CP051167.1"/>
</dbReference>
<evidence type="ECO:0000256" key="2">
    <source>
        <dbReference type="ARBA" id="ARBA00004370"/>
    </source>
</evidence>
<evidence type="ECO:0000256" key="13">
    <source>
        <dbReference type="ARBA" id="ARBA00023136"/>
    </source>
</evidence>
<dbReference type="CDD" id="cd17546">
    <property type="entry name" value="REC_hyHK_CKI1_RcsC-like"/>
    <property type="match status" value="1"/>
</dbReference>
<evidence type="ECO:0000256" key="4">
    <source>
        <dbReference type="ARBA" id="ARBA00012438"/>
    </source>
</evidence>
<feature type="modified residue" description="4-aspartylphosphate" evidence="15">
    <location>
        <position position="60"/>
    </location>
</feature>
<dbReference type="GO" id="GO:0005886">
    <property type="term" value="C:plasma membrane"/>
    <property type="evidence" value="ECO:0007669"/>
    <property type="project" value="TreeGrafter"/>
</dbReference>
<dbReference type="Pfam" id="PF01590">
    <property type="entry name" value="GAF"/>
    <property type="match status" value="1"/>
</dbReference>
<dbReference type="InterPro" id="IPR029016">
    <property type="entry name" value="GAF-like_dom_sf"/>
</dbReference>
<dbReference type="InterPro" id="IPR003594">
    <property type="entry name" value="HATPase_dom"/>
</dbReference>
<dbReference type="PRINTS" id="PR00344">
    <property type="entry name" value="BCTRLSENSOR"/>
</dbReference>
<keyword evidence="10" id="KW-0067">ATP-binding</keyword>
<organism evidence="21 22">
    <name type="scientific">Oxynema aestuarii AP17</name>
    <dbReference type="NCBI Taxonomy" id="2064643"/>
    <lineage>
        <taxon>Bacteria</taxon>
        <taxon>Bacillati</taxon>
        <taxon>Cyanobacteriota</taxon>
        <taxon>Cyanophyceae</taxon>
        <taxon>Oscillatoriophycideae</taxon>
        <taxon>Oscillatoriales</taxon>
        <taxon>Oscillatoriaceae</taxon>
        <taxon>Oxynema</taxon>
        <taxon>Oxynema aestuarii</taxon>
    </lineage>
</organism>
<feature type="domain" description="Phytochrome chromophore attachment site" evidence="16">
    <location>
        <begin position="427"/>
        <end position="587"/>
    </location>
</feature>
<dbReference type="Gene3D" id="3.30.450.40">
    <property type="match status" value="1"/>
</dbReference>
<evidence type="ECO:0000256" key="5">
    <source>
        <dbReference type="ARBA" id="ARBA00022553"/>
    </source>
</evidence>
<dbReference type="InterPro" id="IPR004358">
    <property type="entry name" value="Sig_transdc_His_kin-like_C"/>
</dbReference>
<dbReference type="SUPFAM" id="SSF52172">
    <property type="entry name" value="CheY-like"/>
    <property type="match status" value="2"/>
</dbReference>
<keyword evidence="12" id="KW-0902">Two-component regulatory system</keyword>
<dbReference type="PROSITE" id="PS50110">
    <property type="entry name" value="RESPONSE_REGULATORY"/>
    <property type="match status" value="2"/>
</dbReference>
<dbReference type="InterPro" id="IPR001789">
    <property type="entry name" value="Sig_transdc_resp-reg_receiver"/>
</dbReference>
<gene>
    <name evidence="21" type="ORF">HCG48_02055</name>
</gene>
<dbReference type="SUPFAM" id="SSF55785">
    <property type="entry name" value="PYP-like sensor domain (PAS domain)"/>
    <property type="match status" value="2"/>
</dbReference>
<dbReference type="Pfam" id="PF00512">
    <property type="entry name" value="HisKA"/>
    <property type="match status" value="1"/>
</dbReference>
<keyword evidence="6" id="KW-0808">Transferase</keyword>
<dbReference type="SMART" id="SM00065">
    <property type="entry name" value="GAF"/>
    <property type="match status" value="1"/>
</dbReference>
<keyword evidence="7" id="KW-0812">Transmembrane</keyword>
<dbReference type="InterPro" id="IPR011006">
    <property type="entry name" value="CheY-like_superfamily"/>
</dbReference>
<dbReference type="SUPFAM" id="SSF47384">
    <property type="entry name" value="Homodimeric domain of signal transducing histidine kinase"/>
    <property type="match status" value="1"/>
</dbReference>
<dbReference type="CDD" id="cd00082">
    <property type="entry name" value="HisKA"/>
    <property type="match status" value="1"/>
</dbReference>
<evidence type="ECO:0000259" key="19">
    <source>
        <dbReference type="PROSITE" id="PS50112"/>
    </source>
</evidence>
<dbReference type="Gene3D" id="3.30.450.20">
    <property type="entry name" value="PAS domain"/>
    <property type="match status" value="2"/>
</dbReference>
<proteinExistence type="inferred from homology"/>
<dbReference type="InterPro" id="IPR035965">
    <property type="entry name" value="PAS-like_dom_sf"/>
</dbReference>
<dbReference type="PANTHER" id="PTHR43047">
    <property type="entry name" value="TWO-COMPONENT HISTIDINE PROTEIN KINASE"/>
    <property type="match status" value="1"/>
</dbReference>
<dbReference type="Pfam" id="PF02518">
    <property type="entry name" value="HATPase_c"/>
    <property type="match status" value="1"/>
</dbReference>
<evidence type="ECO:0000256" key="3">
    <source>
        <dbReference type="ARBA" id="ARBA00006402"/>
    </source>
</evidence>
<keyword evidence="5 15" id="KW-0597">Phosphoprotein</keyword>
<evidence type="ECO:0000256" key="7">
    <source>
        <dbReference type="ARBA" id="ARBA00022692"/>
    </source>
</evidence>
<reference evidence="21 22" key="1">
    <citation type="submission" date="2020-04" db="EMBL/GenBank/DDBJ databases">
        <authorList>
            <person name="Basu S."/>
            <person name="Maruthanayagam V."/>
            <person name="Chakraborty S."/>
            <person name="Pramanik A."/>
            <person name="Mukherjee J."/>
            <person name="Brink B."/>
        </authorList>
    </citation>
    <scope>NUCLEOTIDE SEQUENCE [LARGE SCALE GENOMIC DNA]</scope>
    <source>
        <strain evidence="21 22">AP17</strain>
    </source>
</reference>
<dbReference type="SMART" id="SM00086">
    <property type="entry name" value="PAC"/>
    <property type="match status" value="1"/>
</dbReference>
<dbReference type="KEGG" id="oxy:HCG48_02055"/>
<comment type="catalytic activity">
    <reaction evidence="1">
        <text>ATP + protein L-histidine = ADP + protein N-phospho-L-histidine.</text>
        <dbReference type="EC" id="2.7.13.3"/>
    </reaction>
</comment>
<feature type="domain" description="Response regulatory" evidence="18">
    <location>
        <begin position="11"/>
        <end position="127"/>
    </location>
</feature>
<dbReference type="GO" id="GO:0000155">
    <property type="term" value="F:phosphorelay sensor kinase activity"/>
    <property type="evidence" value="ECO:0007669"/>
    <property type="project" value="InterPro"/>
</dbReference>
<dbReference type="PANTHER" id="PTHR43047:SF72">
    <property type="entry name" value="OSMOSENSING HISTIDINE PROTEIN KINASE SLN1"/>
    <property type="match status" value="1"/>
</dbReference>
<evidence type="ECO:0000259" key="18">
    <source>
        <dbReference type="PROSITE" id="PS50110"/>
    </source>
</evidence>
<keyword evidence="9" id="KW-0418">Kinase</keyword>
<feature type="modified residue" description="4-aspartylphosphate" evidence="15">
    <location>
        <position position="930"/>
    </location>
</feature>
<evidence type="ECO:0000256" key="9">
    <source>
        <dbReference type="ARBA" id="ARBA00022777"/>
    </source>
</evidence>
<name>A0A6H1TW22_9CYAN</name>
<evidence type="ECO:0000256" key="15">
    <source>
        <dbReference type="PROSITE-ProRule" id="PRU00169"/>
    </source>
</evidence>
<dbReference type="CDD" id="cd19920">
    <property type="entry name" value="REC_PA4781-like"/>
    <property type="match status" value="1"/>
</dbReference>
<dbReference type="InterPro" id="IPR003018">
    <property type="entry name" value="GAF"/>
</dbReference>
<feature type="domain" description="Histidine kinase" evidence="17">
    <location>
        <begin position="628"/>
        <end position="855"/>
    </location>
</feature>
<feature type="domain" description="PAS" evidence="19">
    <location>
        <begin position="279"/>
        <end position="351"/>
    </location>
</feature>
<dbReference type="Gene3D" id="3.40.50.2300">
    <property type="match status" value="2"/>
</dbReference>
<keyword evidence="22" id="KW-1185">Reference proteome</keyword>
<evidence type="ECO:0000259" key="16">
    <source>
        <dbReference type="PROSITE" id="PS50046"/>
    </source>
</evidence>
<dbReference type="InterPro" id="IPR003661">
    <property type="entry name" value="HisK_dim/P_dom"/>
</dbReference>
<dbReference type="InterPro" id="IPR036097">
    <property type="entry name" value="HisK_dim/P_sf"/>
</dbReference>
<evidence type="ECO:0000256" key="8">
    <source>
        <dbReference type="ARBA" id="ARBA00022741"/>
    </source>
</evidence>
<dbReference type="SMART" id="SM00091">
    <property type="entry name" value="PAS"/>
    <property type="match status" value="1"/>
</dbReference>
<dbReference type="Gene3D" id="1.10.287.130">
    <property type="match status" value="1"/>
</dbReference>
<dbReference type="SMART" id="SM00387">
    <property type="entry name" value="HATPase_c"/>
    <property type="match status" value="1"/>
</dbReference>
<keyword evidence="11" id="KW-1133">Transmembrane helix</keyword>
<dbReference type="InterPro" id="IPR013655">
    <property type="entry name" value="PAS_fold_3"/>
</dbReference>
<comment type="subcellular location">
    <subcellularLocation>
        <location evidence="2">Membrane</location>
    </subcellularLocation>
</comment>
<dbReference type="PROSITE" id="PS50113">
    <property type="entry name" value="PAC"/>
    <property type="match status" value="1"/>
</dbReference>
<evidence type="ECO:0000256" key="10">
    <source>
        <dbReference type="ARBA" id="ARBA00022840"/>
    </source>
</evidence>
<dbReference type="Pfam" id="PF00072">
    <property type="entry name" value="Response_reg"/>
    <property type="match status" value="2"/>
</dbReference>
<dbReference type="SUPFAM" id="SSF55874">
    <property type="entry name" value="ATPase domain of HSP90 chaperone/DNA topoisomerase II/histidine kinase"/>
    <property type="match status" value="1"/>
</dbReference>
<feature type="domain" description="Response regulatory" evidence="18">
    <location>
        <begin position="881"/>
        <end position="1009"/>
    </location>
</feature>
<evidence type="ECO:0000256" key="12">
    <source>
        <dbReference type="ARBA" id="ARBA00023012"/>
    </source>
</evidence>
<dbReference type="InterPro" id="IPR001610">
    <property type="entry name" value="PAC"/>
</dbReference>
<dbReference type="SMART" id="SM00388">
    <property type="entry name" value="HisKA"/>
    <property type="match status" value="1"/>
</dbReference>
<sequence>MNTLAEKVTANIVIIDDDPNNLRLLTNLLARHGYEVRPIANGRLGLSAIAAEPPDLILLDIMMPDLDGYEICHQLKANEKTRDIPVIFLSALSEAFDKVKAFSIGGVDYITKPFQAKEILARIQNHLKIFQLQKQLFTQNEALQKEIYERKLLEDKLQSSQQEILAFFEAITDVVLILDRDGKTLKLAPTRPERLYPPGIDILTQTVEAFFGDLQSDVLHYIHEALDTQSVLNYEYGLQIGDQTAWFSARIVPCSERTVAWVARDISDRKIVEEALRESEERFELAVSGTNDGIWDWDLESDRVYYSPVWMKILGYQEGELPQHLTTWSDRIHPEDLNMALAAINDHFEGKTEIYEHTHRLQHKQGYWIWVQAKGRCLRDRDSHPYRIIGTISDITQKKAVEQALKESAEREKALSTVIQKMRQSLDIRTIFAATTSELRELLECDRVLVYQFNQDWSGQFVAESVDKKWMTILHHSPLCDRIVTGKNCPVRELVTSDLFFEDTYLKETQGAFYRQDLHYIAVSDVEARNFDDCYLELLDRLQAKAYITVPIFSHNQLWGLLAIYQNAAPREWTESEIFIVMQIGNQLGIALQQAELLERTQQQSEALQKAVFAADKANQIKSEFLASMSHELRTPLNAILGFAQVMSSDPSLSEENQKSLSIINRSGEHLLDLINDILELSKIEAGRLSLNEENFDLLQLTDNLEKMLQLKAASKGLKLIFEYGDDLPKYIKSDEGKLRQVLLNLLGNAIKFTEVGHVSLRLRADRSTDNTDRSSPSCRLYFEIEDTGLGIAPEELHLLFEAFTQTETGKKSHQGTGLGLPISQKYVQLMGGNITVKSTPGCGSLFAFDLPVTLGDAKAVTKAKPSAEILGLSPNQPECRILIVDDIAESRLLLVKMLKPLGFSLKEADNGREALAVWHQWQPHLILMDMGMPVMDGYEATRAIREQEANGENPERRSPETGDRTTIFALTASTFTEQRQVILAAGCDDFVGKPFQKQYLLEKIQTYLGIKYDYGSEEASPNRDASDRPAVTAAQMGEWLVQMPSPWLQKLYEASCECNDLKVIELLHDLPPEREKLAIALTGLAENFEFHKILDLFASYLPEIGDRP</sequence>
<evidence type="ECO:0000313" key="21">
    <source>
        <dbReference type="EMBL" id="QIZ69519.1"/>
    </source>
</evidence>
<evidence type="ECO:0000256" key="14">
    <source>
        <dbReference type="ARBA" id="ARBA00074306"/>
    </source>
</evidence>
<dbReference type="AlphaFoldDB" id="A0A6H1TW22"/>
<dbReference type="CDD" id="cd00130">
    <property type="entry name" value="PAS"/>
    <property type="match status" value="1"/>
</dbReference>
<dbReference type="Proteomes" id="UP000500857">
    <property type="component" value="Chromosome"/>
</dbReference>
<comment type="similarity">
    <text evidence="3">In the N-terminal section; belongs to the phytochrome family.</text>
</comment>
<evidence type="ECO:0000259" key="20">
    <source>
        <dbReference type="PROSITE" id="PS50113"/>
    </source>
</evidence>
<dbReference type="InterPro" id="IPR000700">
    <property type="entry name" value="PAS-assoc_C"/>
</dbReference>
<dbReference type="Gene3D" id="3.30.565.10">
    <property type="entry name" value="Histidine kinase-like ATPase, C-terminal domain"/>
    <property type="match status" value="1"/>
</dbReference>
<feature type="domain" description="PAC" evidence="20">
    <location>
        <begin position="355"/>
        <end position="407"/>
    </location>
</feature>
<dbReference type="Pfam" id="PF08447">
    <property type="entry name" value="PAS_3"/>
    <property type="match status" value="1"/>
</dbReference>
<keyword evidence="8" id="KW-0547">Nucleotide-binding</keyword>
<dbReference type="SMART" id="SM00448">
    <property type="entry name" value="REC"/>
    <property type="match status" value="2"/>
</dbReference>
<evidence type="ECO:0000256" key="6">
    <source>
        <dbReference type="ARBA" id="ARBA00022679"/>
    </source>
</evidence>
<dbReference type="GO" id="GO:0005524">
    <property type="term" value="F:ATP binding"/>
    <property type="evidence" value="ECO:0007669"/>
    <property type="project" value="UniProtKB-KW"/>
</dbReference>
<dbReference type="PROSITE" id="PS50046">
    <property type="entry name" value="PHYTOCHROME_2"/>
    <property type="match status" value="1"/>
</dbReference>
<keyword evidence="13" id="KW-0472">Membrane</keyword>